<proteinExistence type="predicted"/>
<dbReference type="AlphaFoldDB" id="A0A1V1NX16"/>
<sequence length="211" mass="25419">MTKQENFISLLYYFGLLTIKEKKRGRYLLRIPNLTILNLMYGYIRSCFEDVDIFKIDMWELTDMISNMAYDGDWKPFFQYLSEQIEKQTSIRDFLNGEKVVQNFLLAYLNVSDYYITQSESEMNKGYSDIYMEPFIAKYPDLKYAYLIELKYITRNDYSEAIQKQQIKDAKKQLDQYEKSDRVKNTLSHTQLKKIVLVYKGWELTFCEEYT</sequence>
<accession>A0A1V1NX16</accession>
<dbReference type="EMBL" id="ATBP01001550">
    <property type="protein sequence ID" value="ETR67120.1"/>
    <property type="molecule type" value="Genomic_DNA"/>
</dbReference>
<organism evidence="1 2">
    <name type="scientific">Candidatus Magnetoglobus multicellularis str. Araruama</name>
    <dbReference type="NCBI Taxonomy" id="890399"/>
    <lineage>
        <taxon>Bacteria</taxon>
        <taxon>Pseudomonadati</taxon>
        <taxon>Thermodesulfobacteriota</taxon>
        <taxon>Desulfobacteria</taxon>
        <taxon>Desulfobacterales</taxon>
        <taxon>Desulfobacteraceae</taxon>
        <taxon>Candidatus Magnetoglobus</taxon>
    </lineage>
</organism>
<dbReference type="PANTHER" id="PTHR34825">
    <property type="entry name" value="CONSERVED PROTEIN, WITH A WEAK D-GALACTARATE DEHYDRATASE/ALTRONATE HYDROLASE DOMAIN"/>
    <property type="match status" value="1"/>
</dbReference>
<reference evidence="2" key="1">
    <citation type="submission" date="2012-11" db="EMBL/GenBank/DDBJ databases">
        <authorList>
            <person name="Lucero-Rivera Y.E."/>
            <person name="Tovar-Ramirez D."/>
        </authorList>
    </citation>
    <scope>NUCLEOTIDE SEQUENCE [LARGE SCALE GENOMIC DNA]</scope>
    <source>
        <strain evidence="2">Araruama</strain>
    </source>
</reference>
<dbReference type="Proteomes" id="UP000189670">
    <property type="component" value="Unassembled WGS sequence"/>
</dbReference>
<gene>
    <name evidence="1" type="ORF">OMM_05311</name>
</gene>
<name>A0A1V1NX16_9BACT</name>
<comment type="caution">
    <text evidence="1">The sequence shown here is derived from an EMBL/GenBank/DDBJ whole genome shotgun (WGS) entry which is preliminary data.</text>
</comment>
<protein>
    <recommendedName>
        <fullName evidence="3">AAA-ATPase-like domain-containing protein</fullName>
    </recommendedName>
</protein>
<evidence type="ECO:0008006" key="3">
    <source>
        <dbReference type="Google" id="ProtNLM"/>
    </source>
</evidence>
<evidence type="ECO:0000313" key="1">
    <source>
        <dbReference type="EMBL" id="ETR67120.1"/>
    </source>
</evidence>
<evidence type="ECO:0000313" key="2">
    <source>
        <dbReference type="Proteomes" id="UP000189670"/>
    </source>
</evidence>
<dbReference type="InterPro" id="IPR012547">
    <property type="entry name" value="PDDEXK_9"/>
</dbReference>
<dbReference type="PANTHER" id="PTHR34825:SF2">
    <property type="entry name" value="AAA-ATPASE-LIKE DOMAIN-CONTAINING PROTEIN"/>
    <property type="match status" value="1"/>
</dbReference>
<dbReference type="Pfam" id="PF08011">
    <property type="entry name" value="PDDEXK_9"/>
    <property type="match status" value="1"/>
</dbReference>